<evidence type="ECO:0000313" key="10">
    <source>
        <dbReference type="Proteomes" id="UP001152797"/>
    </source>
</evidence>
<keyword evidence="6" id="KW-0813">Transport</keyword>
<dbReference type="PANTHER" id="PTHR19139:SF199">
    <property type="entry name" value="MIP17260P"/>
    <property type="match status" value="1"/>
</dbReference>
<keyword evidence="3 6" id="KW-0812">Transmembrane</keyword>
<feature type="transmembrane region" description="Helical" evidence="7">
    <location>
        <begin position="148"/>
        <end position="167"/>
    </location>
</feature>
<dbReference type="InterPro" id="IPR000425">
    <property type="entry name" value="MIP"/>
</dbReference>
<dbReference type="SUPFAM" id="SSF81338">
    <property type="entry name" value="Aquaporin-like"/>
    <property type="match status" value="1"/>
</dbReference>
<accession>A0A9P1BYC3</accession>
<evidence type="ECO:0000256" key="3">
    <source>
        <dbReference type="ARBA" id="ARBA00022692"/>
    </source>
</evidence>
<dbReference type="GO" id="GO:0015250">
    <property type="term" value="F:water channel activity"/>
    <property type="evidence" value="ECO:0007669"/>
    <property type="project" value="TreeGrafter"/>
</dbReference>
<feature type="transmembrane region" description="Helical" evidence="7">
    <location>
        <begin position="109"/>
        <end position="127"/>
    </location>
</feature>
<keyword evidence="10" id="KW-1185">Reference proteome</keyword>
<dbReference type="GO" id="GO:0005886">
    <property type="term" value="C:plasma membrane"/>
    <property type="evidence" value="ECO:0007669"/>
    <property type="project" value="TreeGrafter"/>
</dbReference>
<evidence type="ECO:0000256" key="2">
    <source>
        <dbReference type="ARBA" id="ARBA00006175"/>
    </source>
</evidence>
<organism evidence="8">
    <name type="scientific">Cladocopium goreaui</name>
    <dbReference type="NCBI Taxonomy" id="2562237"/>
    <lineage>
        <taxon>Eukaryota</taxon>
        <taxon>Sar</taxon>
        <taxon>Alveolata</taxon>
        <taxon>Dinophyceae</taxon>
        <taxon>Suessiales</taxon>
        <taxon>Symbiodiniaceae</taxon>
        <taxon>Cladocopium</taxon>
    </lineage>
</organism>
<dbReference type="OrthoDB" id="204128at2759"/>
<dbReference type="EMBL" id="CAMXCT030000657">
    <property type="protein sequence ID" value="CAL4769031.1"/>
    <property type="molecule type" value="Genomic_DNA"/>
</dbReference>
<comment type="subcellular location">
    <subcellularLocation>
        <location evidence="1">Membrane</location>
        <topology evidence="1">Multi-pass membrane protein</topology>
    </subcellularLocation>
</comment>
<protein>
    <submittedName>
        <fullName evidence="9">Aquaporin</fullName>
    </submittedName>
</protein>
<dbReference type="Proteomes" id="UP001152797">
    <property type="component" value="Unassembled WGS sequence"/>
</dbReference>
<dbReference type="Gene3D" id="1.20.1080.10">
    <property type="entry name" value="Glycerol uptake facilitator protein"/>
    <property type="match status" value="1"/>
</dbReference>
<reference evidence="8" key="1">
    <citation type="submission" date="2022-10" db="EMBL/GenBank/DDBJ databases">
        <authorList>
            <person name="Chen Y."/>
            <person name="Dougan E. K."/>
            <person name="Chan C."/>
            <person name="Rhodes N."/>
            <person name="Thang M."/>
        </authorList>
    </citation>
    <scope>NUCLEOTIDE SEQUENCE</scope>
</reference>
<dbReference type="PRINTS" id="PR00783">
    <property type="entry name" value="MINTRINSICP"/>
</dbReference>
<keyword evidence="5 7" id="KW-0472">Membrane</keyword>
<proteinExistence type="inferred from homology"/>
<comment type="similarity">
    <text evidence="2 6">Belongs to the MIP/aquaporin (TC 1.A.8) family.</text>
</comment>
<sequence length="307" mass="32711">MVGFKWGVDRNALGMADTGEARLRVIDVKAAAAELIAMTLFVIIGCGSACANGASNPSNRLQVALAFGMGILVLAYSVGHHSGGQINCAVTLSLVLGGQVPWYQGLVNLIAQLIGSLLGAGLLCAVFPCEVDETKTVGTNIIDTRWGVGNVLVGEFLGTFLLCFVVWETAVSPVASCGKNACIAIGFAVFLAHVILLPVDGCSINPTRSFGPAIVGAIRNCEGMSTKGLEETLAQPINPISRKPVFKIFMFFFRFRISKRYIQIKGPRLRTCRTCILVKVWCEATVPVVRFGLSKLPCIQVPNGQCC</sequence>
<evidence type="ECO:0000256" key="4">
    <source>
        <dbReference type="ARBA" id="ARBA00022989"/>
    </source>
</evidence>
<comment type="caution">
    <text evidence="8">The sequence shown here is derived from an EMBL/GenBank/DDBJ whole genome shotgun (WGS) entry which is preliminary data.</text>
</comment>
<dbReference type="Pfam" id="PF00230">
    <property type="entry name" value="MIP"/>
    <property type="match status" value="1"/>
</dbReference>
<reference evidence="9 10" key="2">
    <citation type="submission" date="2024-05" db="EMBL/GenBank/DDBJ databases">
        <authorList>
            <person name="Chen Y."/>
            <person name="Shah S."/>
            <person name="Dougan E. K."/>
            <person name="Thang M."/>
            <person name="Chan C."/>
        </authorList>
    </citation>
    <scope>NUCLEOTIDE SEQUENCE [LARGE SCALE GENOMIC DNA]</scope>
</reference>
<gene>
    <name evidence="8" type="ORF">C1SCF055_LOCUS9481</name>
</gene>
<evidence type="ECO:0000256" key="6">
    <source>
        <dbReference type="RuleBase" id="RU000477"/>
    </source>
</evidence>
<evidence type="ECO:0000256" key="5">
    <source>
        <dbReference type="ARBA" id="ARBA00023136"/>
    </source>
</evidence>
<dbReference type="InterPro" id="IPR034294">
    <property type="entry name" value="Aquaporin_transptr"/>
</dbReference>
<dbReference type="AlphaFoldDB" id="A0A9P1BYC3"/>
<feature type="transmembrane region" description="Helical" evidence="7">
    <location>
        <begin position="173"/>
        <end position="199"/>
    </location>
</feature>
<dbReference type="InterPro" id="IPR023271">
    <property type="entry name" value="Aquaporin-like"/>
</dbReference>
<dbReference type="EMBL" id="CAMXCT020000657">
    <property type="protein sequence ID" value="CAL1135094.1"/>
    <property type="molecule type" value="Genomic_DNA"/>
</dbReference>
<dbReference type="PANTHER" id="PTHR19139">
    <property type="entry name" value="AQUAPORIN TRANSPORTER"/>
    <property type="match status" value="1"/>
</dbReference>
<evidence type="ECO:0000313" key="9">
    <source>
        <dbReference type="EMBL" id="CAL4769031.1"/>
    </source>
</evidence>
<keyword evidence="4 7" id="KW-1133">Transmembrane helix</keyword>
<evidence type="ECO:0000256" key="1">
    <source>
        <dbReference type="ARBA" id="ARBA00004141"/>
    </source>
</evidence>
<feature type="transmembrane region" description="Helical" evidence="7">
    <location>
        <begin position="32"/>
        <end position="55"/>
    </location>
</feature>
<name>A0A9P1BYC3_9DINO</name>
<evidence type="ECO:0000313" key="8">
    <source>
        <dbReference type="EMBL" id="CAI3981719.1"/>
    </source>
</evidence>
<dbReference type="EMBL" id="CAMXCT010000657">
    <property type="protein sequence ID" value="CAI3981719.1"/>
    <property type="molecule type" value="Genomic_DNA"/>
</dbReference>
<evidence type="ECO:0000256" key="7">
    <source>
        <dbReference type="SAM" id="Phobius"/>
    </source>
</evidence>
<feature type="transmembrane region" description="Helical" evidence="7">
    <location>
        <begin position="61"/>
        <end position="79"/>
    </location>
</feature>